<dbReference type="Proteomes" id="UP000682005">
    <property type="component" value="Chromosome 1"/>
</dbReference>
<reference evidence="2 4" key="2">
    <citation type="submission" date="2021-03" db="EMBL/GenBank/DDBJ databases">
        <title>Human Oral Microbial Genomes.</title>
        <authorList>
            <person name="Johnston C.D."/>
            <person name="Chen T."/>
            <person name="Dewhirst F.E."/>
        </authorList>
    </citation>
    <scope>NUCLEOTIDE SEQUENCE [LARGE SCALE GENOMIC DNA]</scope>
    <source>
        <strain evidence="2 4">W1435</strain>
    </source>
</reference>
<dbReference type="OrthoDB" id="1078879at2"/>
<proteinExistence type="predicted"/>
<organism evidence="1 3">
    <name type="scientific">Prevotella fusca JCM 17724</name>
    <dbReference type="NCBI Taxonomy" id="1236517"/>
    <lineage>
        <taxon>Bacteria</taxon>
        <taxon>Pseudomonadati</taxon>
        <taxon>Bacteroidota</taxon>
        <taxon>Bacteroidia</taxon>
        <taxon>Bacteroidales</taxon>
        <taxon>Prevotellaceae</taxon>
        <taxon>Prevotella</taxon>
    </lineage>
</organism>
<reference evidence="1 3" key="1">
    <citation type="submission" date="2015-07" db="EMBL/GenBank/DDBJ databases">
        <authorList>
            <person name="Noorani M."/>
        </authorList>
    </citation>
    <scope>NUCLEOTIDE SEQUENCE [LARGE SCALE GENOMIC DNA]</scope>
    <source>
        <strain evidence="1 3">W1435</strain>
    </source>
</reference>
<gene>
    <name evidence="1" type="ORF">ADJ77_05610</name>
    <name evidence="2" type="ORF">J5A51_12685</name>
</gene>
<dbReference type="KEGG" id="pfus:ADJ77_05610"/>
<name>A0A0K1NJL9_9BACT</name>
<dbReference type="EMBL" id="CP012074">
    <property type="protein sequence ID" value="AKU69279.1"/>
    <property type="molecule type" value="Genomic_DNA"/>
</dbReference>
<accession>A0A0K1NJL9</accession>
<dbReference type="EMBL" id="CP072370">
    <property type="protein sequence ID" value="QUB86907.1"/>
    <property type="molecule type" value="Genomic_DNA"/>
</dbReference>
<evidence type="ECO:0000313" key="3">
    <source>
        <dbReference type="Proteomes" id="UP000060345"/>
    </source>
</evidence>
<sequence>MSNKEIEAYLKTIEEGFIESERILLKEKAANNESVINCDENGNIVSIPAKDIIARNRQYQ</sequence>
<dbReference type="Proteomes" id="UP000060345">
    <property type="component" value="Chromosome 1"/>
</dbReference>
<dbReference type="AlphaFoldDB" id="A0A0K1NJL9"/>
<dbReference type="RefSeq" id="WP_025079195.1">
    <property type="nucleotide sequence ID" value="NZ_BAKO01000055.1"/>
</dbReference>
<evidence type="ECO:0000313" key="1">
    <source>
        <dbReference type="EMBL" id="AKU69279.1"/>
    </source>
</evidence>
<keyword evidence="4" id="KW-1185">Reference proteome</keyword>
<evidence type="ECO:0000313" key="4">
    <source>
        <dbReference type="Proteomes" id="UP000682005"/>
    </source>
</evidence>
<evidence type="ECO:0000313" key="2">
    <source>
        <dbReference type="EMBL" id="QUB86907.1"/>
    </source>
</evidence>
<protein>
    <submittedName>
        <fullName evidence="1">Ribosome recycling factor</fullName>
    </submittedName>
</protein>